<dbReference type="PANTHER" id="PTHR37984:SF5">
    <property type="entry name" value="PROTEIN NYNRIN-LIKE"/>
    <property type="match status" value="1"/>
</dbReference>
<keyword evidence="4" id="KW-0540">Nuclease</keyword>
<dbReference type="Pfam" id="PF00665">
    <property type="entry name" value="rve"/>
    <property type="match status" value="1"/>
</dbReference>
<gene>
    <name evidence="10" type="ORF">ABMA27_009362</name>
</gene>
<dbReference type="Gene3D" id="1.10.340.70">
    <property type="match status" value="1"/>
</dbReference>
<dbReference type="PANTHER" id="PTHR37984">
    <property type="entry name" value="PROTEIN CBG26694"/>
    <property type="match status" value="1"/>
</dbReference>
<evidence type="ECO:0000256" key="3">
    <source>
        <dbReference type="ARBA" id="ARBA00022695"/>
    </source>
</evidence>
<dbReference type="InterPro" id="IPR000477">
    <property type="entry name" value="RT_dom"/>
</dbReference>
<dbReference type="SUPFAM" id="SSF56672">
    <property type="entry name" value="DNA/RNA polymerases"/>
    <property type="match status" value="1"/>
</dbReference>
<evidence type="ECO:0000313" key="10">
    <source>
        <dbReference type="EMBL" id="KAL0860818.1"/>
    </source>
</evidence>
<proteinExistence type="predicted"/>
<sequence length="1385" mass="153933">MSGTQFGLLTVFDHNANDWKTYKSRLTQWFVANDITGESDKSGTKRRAILLSALTESTYKLASDLALPKELDQVPYDEVLKLLDEHFTPKRLGFGERSKFYAASQNPGETFVQWAARLRGLTAHCGFKDIEEALRDRFVMGMLAGPERDKLFVQDLQELTFAKAVELAETLRCARAGSSTSQQDRLFKINQDSAKVSKASERCSVCGRSNHSASKCRFANYKCNKCNTKGHLKKMCQKVNYVEASNSGGEVGEDDGKLFNISSRHGEPMVEKVTVLGLPIQFEVDSGSSVTLVSDVSFRKWFPDVPLSPTTKKLMTYIGDNIECVGVARLPVTYLHQTHDLDFYVVHGVGPPLLGRDFISQFKLELLPCKFVSNGYGESIKQQLQTRFPEVFSDKLGAFNKYKVKLQLKPEAKPVFFKARPIAFALKDKIDNEIDRLVQLGVLKPVDHSDFASPIVPVLKRNGTVRLCADFSVSINKFLVVEQYPLPTIHELFSKLYGGEQFSKIDLSMAYNQFILDEDSQAITCINTHRGLFKYTRMVFGLSSAPSIFQKAMECVLSGLEGVLCLLDDVLITARNRSEHVQRLEAVLKRLQDCGLVLQKDKCEFFQDEINYLGYTINKHGLKKSSDKVKAIVDAPVPTNVTQLQSFLGLINYYRNFVPDASTILSPLYDLLKKGTKWVWEKAHEEAFSKIKNTLASDKVLVHFDPNAKLILTVDASPTGLGAVLAQRDKDGCERPISFASRTLNSAEKRYSQIQKEATAIIFGVRRFHQYLYGRSDPFILRTDHKPLISIFGPYKGIPEVSANRLQRYAMFLSGYNYIIEYVQSANNCADYFSRSSVPEATVNAPRGGLAAAAVAGASADSVDDLLGAPAPIDRASYIHFVIDGSMPITLKELREETQNDANLIKVAEYILKGWPRQLKANSSLKPYFLCRNQLSLENGCILRGHKVVLPTSLQQRVVQELHSSHLGIVKTKSAARKLFWFPGVDEALEKLINTCDICIQLRPSPPRVSISPWEFPRAPFSRIHIDFLGPINGQVYLVVVDAYSKWVEVYNMHSSTTSSAVIAKMCDFISRFGLPHSIVSDNGTAFTGQEFQMFCTSNGITHITSPAYHPASNGQAESFVKIVKKGIKSSIMSSQNVTESNMKLLKYLFDYRNSIHGTTGLSPAQLTFGRELRSRLHLLNPITSPSDSPLSDVVQNKQCSQIKLHGGKKNTNLKIGTNVHYKHYLNDKKFLWKKGKIVKQLGKVMYVVQDIHSSVCYRKHINQLILYNGQFNQCVSQGAEVEIADVSPLSYPNVSSSVPITGDEGGVDEGLAGSSLPSPAAVEGSSQMSDGEDEGHGAEPDDAGGSACSDNAPPAAPLIQRGGLSSRLLLRDVPRLDYKNLTKK</sequence>
<evidence type="ECO:0000313" key="11">
    <source>
        <dbReference type="Proteomes" id="UP001549920"/>
    </source>
</evidence>
<dbReference type="Gene3D" id="3.30.70.270">
    <property type="match status" value="2"/>
</dbReference>
<dbReference type="SUPFAM" id="SSF53098">
    <property type="entry name" value="Ribonuclease H-like"/>
    <property type="match status" value="1"/>
</dbReference>
<evidence type="ECO:0000259" key="8">
    <source>
        <dbReference type="PROSITE" id="PS50878"/>
    </source>
</evidence>
<organism evidence="10 11">
    <name type="scientific">Loxostege sticticalis</name>
    <name type="common">Beet webworm moth</name>
    <dbReference type="NCBI Taxonomy" id="481309"/>
    <lineage>
        <taxon>Eukaryota</taxon>
        <taxon>Metazoa</taxon>
        <taxon>Ecdysozoa</taxon>
        <taxon>Arthropoda</taxon>
        <taxon>Hexapoda</taxon>
        <taxon>Insecta</taxon>
        <taxon>Pterygota</taxon>
        <taxon>Neoptera</taxon>
        <taxon>Endopterygota</taxon>
        <taxon>Lepidoptera</taxon>
        <taxon>Glossata</taxon>
        <taxon>Ditrysia</taxon>
        <taxon>Pyraloidea</taxon>
        <taxon>Crambidae</taxon>
        <taxon>Pyraustinae</taxon>
        <taxon>Loxostege</taxon>
    </lineage>
</organism>
<dbReference type="PROSITE" id="PS50994">
    <property type="entry name" value="INTEGRASE"/>
    <property type="match status" value="1"/>
</dbReference>
<dbReference type="Gene3D" id="3.30.420.10">
    <property type="entry name" value="Ribonuclease H-like superfamily/Ribonuclease H"/>
    <property type="match status" value="1"/>
</dbReference>
<evidence type="ECO:0000256" key="7">
    <source>
        <dbReference type="SAM" id="MobiDB-lite"/>
    </source>
</evidence>
<evidence type="ECO:0000256" key="2">
    <source>
        <dbReference type="ARBA" id="ARBA00022679"/>
    </source>
</evidence>
<dbReference type="Pfam" id="PF17919">
    <property type="entry name" value="RT_RNaseH_2"/>
    <property type="match status" value="1"/>
</dbReference>
<dbReference type="InterPro" id="IPR036397">
    <property type="entry name" value="RNaseH_sf"/>
</dbReference>
<feature type="domain" description="Integrase catalytic" evidence="9">
    <location>
        <begin position="1016"/>
        <end position="1172"/>
    </location>
</feature>
<reference evidence="10 11" key="1">
    <citation type="submission" date="2024-06" db="EMBL/GenBank/DDBJ databases">
        <title>A chromosome-level genome assembly of beet webworm, Loxostege sticticalis.</title>
        <authorList>
            <person name="Zhang Y."/>
        </authorList>
    </citation>
    <scope>NUCLEOTIDE SEQUENCE [LARGE SCALE GENOMIC DNA]</scope>
    <source>
        <strain evidence="10">AQ026</strain>
        <tissue evidence="10">Whole body</tissue>
    </source>
</reference>
<keyword evidence="3" id="KW-0548">Nucleotidyltransferase</keyword>
<evidence type="ECO:0000256" key="5">
    <source>
        <dbReference type="ARBA" id="ARBA00022759"/>
    </source>
</evidence>
<name>A0ABR3H7P7_LOXSC</name>
<dbReference type="Gene3D" id="4.10.60.10">
    <property type="entry name" value="Zinc finger, CCHC-type"/>
    <property type="match status" value="1"/>
</dbReference>
<dbReference type="Proteomes" id="UP001549920">
    <property type="component" value="Unassembled WGS sequence"/>
</dbReference>
<dbReference type="SMART" id="SM00343">
    <property type="entry name" value="ZnF_C2HC"/>
    <property type="match status" value="2"/>
</dbReference>
<dbReference type="InterPro" id="IPR001584">
    <property type="entry name" value="Integrase_cat-core"/>
</dbReference>
<keyword evidence="5" id="KW-0255">Endonuclease</keyword>
<keyword evidence="2" id="KW-0808">Transferase</keyword>
<dbReference type="CDD" id="cd09274">
    <property type="entry name" value="RNase_HI_RT_Ty3"/>
    <property type="match status" value="1"/>
</dbReference>
<dbReference type="Gene3D" id="3.10.20.370">
    <property type="match status" value="1"/>
</dbReference>
<dbReference type="PROSITE" id="PS50878">
    <property type="entry name" value="RT_POL"/>
    <property type="match status" value="1"/>
</dbReference>
<keyword evidence="5" id="KW-0378">Hydrolase</keyword>
<dbReference type="InterPro" id="IPR041588">
    <property type="entry name" value="Integrase_H2C2"/>
</dbReference>
<dbReference type="InterPro" id="IPR012337">
    <property type="entry name" value="RNaseH-like_sf"/>
</dbReference>
<dbReference type="EC" id="2.7.7.49" evidence="1"/>
<evidence type="ECO:0000256" key="4">
    <source>
        <dbReference type="ARBA" id="ARBA00022722"/>
    </source>
</evidence>
<keyword evidence="6" id="KW-0511">Multifunctional enzyme</keyword>
<dbReference type="InterPro" id="IPR043128">
    <property type="entry name" value="Rev_trsase/Diguanyl_cyclase"/>
</dbReference>
<dbReference type="InterPro" id="IPR041577">
    <property type="entry name" value="RT_RNaseH_2"/>
</dbReference>
<dbReference type="Pfam" id="PF17921">
    <property type="entry name" value="Integrase_H2C2"/>
    <property type="match status" value="1"/>
</dbReference>
<keyword evidence="11" id="KW-1185">Reference proteome</keyword>
<comment type="caution">
    <text evidence="10">The sequence shown here is derived from an EMBL/GenBank/DDBJ whole genome shotgun (WGS) entry which is preliminary data.</text>
</comment>
<dbReference type="Gene3D" id="2.40.70.10">
    <property type="entry name" value="Acid Proteases"/>
    <property type="match status" value="1"/>
</dbReference>
<dbReference type="InterPro" id="IPR021109">
    <property type="entry name" value="Peptidase_aspartic_dom_sf"/>
</dbReference>
<dbReference type="InterPro" id="IPR050951">
    <property type="entry name" value="Retrovirus_Pol_polyprotein"/>
</dbReference>
<evidence type="ECO:0000256" key="6">
    <source>
        <dbReference type="ARBA" id="ARBA00023268"/>
    </source>
</evidence>
<dbReference type="SUPFAM" id="SSF50630">
    <property type="entry name" value="Acid proteases"/>
    <property type="match status" value="1"/>
</dbReference>
<feature type="region of interest" description="Disordered" evidence="7">
    <location>
        <begin position="1296"/>
        <end position="1364"/>
    </location>
</feature>
<dbReference type="InterPro" id="IPR001878">
    <property type="entry name" value="Znf_CCHC"/>
</dbReference>
<dbReference type="Gene3D" id="3.10.10.10">
    <property type="entry name" value="HIV Type 1 Reverse Transcriptase, subunit A, domain 1"/>
    <property type="match status" value="1"/>
</dbReference>
<feature type="domain" description="Reverse transcriptase" evidence="8">
    <location>
        <begin position="439"/>
        <end position="617"/>
    </location>
</feature>
<dbReference type="Pfam" id="PF00078">
    <property type="entry name" value="RVT_1"/>
    <property type="match status" value="1"/>
</dbReference>
<protein>
    <recommendedName>
        <fullName evidence="1">RNA-directed DNA polymerase</fullName>
        <ecNumber evidence="1">2.7.7.49</ecNumber>
    </recommendedName>
</protein>
<accession>A0ABR3H7P7</accession>
<dbReference type="EMBL" id="JBEUOH010000024">
    <property type="protein sequence ID" value="KAL0860818.1"/>
    <property type="molecule type" value="Genomic_DNA"/>
</dbReference>
<dbReference type="InterPro" id="IPR043502">
    <property type="entry name" value="DNA/RNA_pol_sf"/>
</dbReference>
<evidence type="ECO:0000256" key="1">
    <source>
        <dbReference type="ARBA" id="ARBA00012493"/>
    </source>
</evidence>
<evidence type="ECO:0000259" key="9">
    <source>
        <dbReference type="PROSITE" id="PS50994"/>
    </source>
</evidence>
<dbReference type="CDD" id="cd01647">
    <property type="entry name" value="RT_LTR"/>
    <property type="match status" value="1"/>
</dbReference>